<dbReference type="GO" id="GO:0000226">
    <property type="term" value="P:microtubule cytoskeleton organization"/>
    <property type="evidence" value="ECO:0007669"/>
    <property type="project" value="TreeGrafter"/>
</dbReference>
<evidence type="ECO:0000313" key="6">
    <source>
        <dbReference type="Proteomes" id="UP000244811"/>
    </source>
</evidence>
<dbReference type="PANTHER" id="PTHR12241">
    <property type="entry name" value="TUBULIN POLYGLUTAMYLASE"/>
    <property type="match status" value="1"/>
</dbReference>
<name>A0A976SJF4_THEOR</name>
<dbReference type="EMBL" id="CP056071">
    <property type="protein sequence ID" value="UVC49999.1"/>
    <property type="molecule type" value="Genomic_DNA"/>
</dbReference>
<dbReference type="InterPro" id="IPR004344">
    <property type="entry name" value="TTL/TTLL_fam"/>
</dbReference>
<feature type="region of interest" description="Disordered" evidence="4">
    <location>
        <begin position="530"/>
        <end position="558"/>
    </location>
</feature>
<dbReference type="AlphaFoldDB" id="A0A976SJF4"/>
<dbReference type="GO" id="GO:0036064">
    <property type="term" value="C:ciliary basal body"/>
    <property type="evidence" value="ECO:0007669"/>
    <property type="project" value="TreeGrafter"/>
</dbReference>
<organism evidence="5 6">
    <name type="scientific">Theileria orientalis</name>
    <dbReference type="NCBI Taxonomy" id="68886"/>
    <lineage>
        <taxon>Eukaryota</taxon>
        <taxon>Sar</taxon>
        <taxon>Alveolata</taxon>
        <taxon>Apicomplexa</taxon>
        <taxon>Aconoidasida</taxon>
        <taxon>Piroplasmida</taxon>
        <taxon>Theileriidae</taxon>
        <taxon>Theileria</taxon>
    </lineage>
</organism>
<evidence type="ECO:0000256" key="4">
    <source>
        <dbReference type="SAM" id="MobiDB-lite"/>
    </source>
</evidence>
<dbReference type="PANTHER" id="PTHR12241:SF154">
    <property type="entry name" value="TUBULIN POLYGLUTAMYLASE TTLL11"/>
    <property type="match status" value="1"/>
</dbReference>
<proteinExistence type="predicted"/>
<evidence type="ECO:0000256" key="3">
    <source>
        <dbReference type="ARBA" id="ARBA00022840"/>
    </source>
</evidence>
<dbReference type="GO" id="GO:0015631">
    <property type="term" value="F:tubulin binding"/>
    <property type="evidence" value="ECO:0007669"/>
    <property type="project" value="TreeGrafter"/>
</dbReference>
<evidence type="ECO:0000256" key="2">
    <source>
        <dbReference type="ARBA" id="ARBA00022741"/>
    </source>
</evidence>
<reference evidence="5" key="1">
    <citation type="submission" date="2022-07" db="EMBL/GenBank/DDBJ databases">
        <title>Evaluation of T. orientalis genome assembly methods using nanopore sequencing and analysis of variation between genomes.</title>
        <authorList>
            <person name="Yam J."/>
            <person name="Micallef M.L."/>
            <person name="Liu M."/>
            <person name="Djordjevic S.P."/>
            <person name="Bogema D.R."/>
            <person name="Jenkins C."/>
        </authorList>
    </citation>
    <scope>NUCLEOTIDE SEQUENCE</scope>
    <source>
        <strain evidence="5">Goon Nure</strain>
    </source>
</reference>
<dbReference type="SUPFAM" id="SSF56059">
    <property type="entry name" value="Glutathione synthetase ATP-binding domain-like"/>
    <property type="match status" value="1"/>
</dbReference>
<evidence type="ECO:0000313" key="5">
    <source>
        <dbReference type="EMBL" id="UVC49999.1"/>
    </source>
</evidence>
<evidence type="ECO:0000256" key="1">
    <source>
        <dbReference type="ARBA" id="ARBA00022598"/>
    </source>
</evidence>
<accession>A0A976SJF4</accession>
<evidence type="ECO:0008006" key="7">
    <source>
        <dbReference type="Google" id="ProtNLM"/>
    </source>
</evidence>
<sequence>MMYSGSGVRDSSNLITRHKSLQFAYTSETKLITNKDNKYTNNINKNGTVLKRKNSRRLDQAVHNNWHDNNIINCSSDDETDKKIEKYIDGIIHTLSNEDKYSNSNRLRGASIHSSKPKNTTLNRLLSTRLVEIVKIKESYRCKEKKNAKKKTISKGSESCAKQYHEVKPVLNLSEARNDSSLLNSCLKSLKWKGCSYNAGDIFWFGFSISFNQMCDMISRNKCVSYYRMMINKYPDMNEITKKSYFYHLLNTYSVYLGKDEWFPKSFRMPEDLKRVLHTLDKDVPLIFKPSTGSMGHGVKLVTVPNDITDAMLLDYTAQEYIARPLLLNGKKFDIRVYLLLIGETKAFIYKNSLVRVCTEEYSYPSQYNSRNNFVHLTNYSINKSNVSSYHRGDLDDERNNKQLLFPVLDNLEDVGYDKEKIWNQIVNICSLVCGTMNPEIHLNSRLSTSKSKKLRRMPSYFQILGLDVILDSYGKAWLLEVNSCPSLKTSYFDGKNFKEDSVDLRVKVPLVTGALNLVHRYEYLKKPKHSQEKNFKNSRNLGKTTDTQADDSDIENGYIDGNRSMINEENSIGDVEDDWVEVGITGSRRLDDLMKLFKIAKGKNWESNTLSKGEWLSFCTSGGIIKLVNLIMIIKAKYTGKKSGPIISFENTIAGNCESDVAKNESYTCGRTLVSQMFSECVGRHGREGNRRICFSYFVYILGMISKLVERWIKKTEREVVYNMCERYKIMIELDELDWKKNQPHNSSEKIKVEVTKDFLNFLNHNFNL</sequence>
<dbReference type="PROSITE" id="PS51221">
    <property type="entry name" value="TTL"/>
    <property type="match status" value="1"/>
</dbReference>
<keyword evidence="1" id="KW-0436">Ligase</keyword>
<dbReference type="Proteomes" id="UP000244811">
    <property type="component" value="Chromosome 2"/>
</dbReference>
<dbReference type="GO" id="GO:0070740">
    <property type="term" value="F:tubulin-glutamic acid ligase activity"/>
    <property type="evidence" value="ECO:0007669"/>
    <property type="project" value="TreeGrafter"/>
</dbReference>
<gene>
    <name evidence="5" type="ORF">MACK_003622</name>
</gene>
<dbReference type="GO" id="GO:0005524">
    <property type="term" value="F:ATP binding"/>
    <property type="evidence" value="ECO:0007669"/>
    <property type="project" value="UniProtKB-KW"/>
</dbReference>
<keyword evidence="3" id="KW-0067">ATP-binding</keyword>
<dbReference type="Gene3D" id="3.30.470.20">
    <property type="entry name" value="ATP-grasp fold, B domain"/>
    <property type="match status" value="1"/>
</dbReference>
<dbReference type="Pfam" id="PF03133">
    <property type="entry name" value="TTL"/>
    <property type="match status" value="1"/>
</dbReference>
<keyword evidence="2" id="KW-0547">Nucleotide-binding</keyword>
<protein>
    <recommendedName>
        <fullName evidence="7">Tubulin-tyrosine ligase</fullName>
    </recommendedName>
</protein>
<feature type="compositionally biased region" description="Polar residues" evidence="4">
    <location>
        <begin position="538"/>
        <end position="548"/>
    </location>
</feature>